<organism evidence="2 3">
    <name type="scientific">Trichonephila inaurata madagascariensis</name>
    <dbReference type="NCBI Taxonomy" id="2747483"/>
    <lineage>
        <taxon>Eukaryota</taxon>
        <taxon>Metazoa</taxon>
        <taxon>Ecdysozoa</taxon>
        <taxon>Arthropoda</taxon>
        <taxon>Chelicerata</taxon>
        <taxon>Arachnida</taxon>
        <taxon>Araneae</taxon>
        <taxon>Araneomorphae</taxon>
        <taxon>Entelegynae</taxon>
        <taxon>Araneoidea</taxon>
        <taxon>Nephilidae</taxon>
        <taxon>Trichonephila</taxon>
        <taxon>Trichonephila inaurata</taxon>
    </lineage>
</organism>
<accession>A0A8X6YUE1</accession>
<evidence type="ECO:0000313" key="2">
    <source>
        <dbReference type="EMBL" id="GFY79450.1"/>
    </source>
</evidence>
<comment type="caution">
    <text evidence="2">The sequence shown here is derived from an EMBL/GenBank/DDBJ whole genome shotgun (WGS) entry which is preliminary data.</text>
</comment>
<evidence type="ECO:0000313" key="3">
    <source>
        <dbReference type="Proteomes" id="UP000886998"/>
    </source>
</evidence>
<protein>
    <submittedName>
        <fullName evidence="2">Uncharacterized protein</fullName>
    </submittedName>
</protein>
<dbReference type="Proteomes" id="UP000886998">
    <property type="component" value="Unassembled WGS sequence"/>
</dbReference>
<feature type="region of interest" description="Disordered" evidence="1">
    <location>
        <begin position="19"/>
        <end position="54"/>
    </location>
</feature>
<name>A0A8X6YUE1_9ARAC</name>
<evidence type="ECO:0000256" key="1">
    <source>
        <dbReference type="SAM" id="MobiDB-lite"/>
    </source>
</evidence>
<dbReference type="EMBL" id="BMAV01023577">
    <property type="protein sequence ID" value="GFY79450.1"/>
    <property type="molecule type" value="Genomic_DNA"/>
</dbReference>
<keyword evidence="3" id="KW-1185">Reference proteome</keyword>
<gene>
    <name evidence="2" type="ORF">TNIN_429721</name>
</gene>
<dbReference type="AlphaFoldDB" id="A0A8X6YUE1"/>
<sequence>MRDWRLIPEEPTPARLRHFHQEQLPNPDRALRSLKEGQQGGRKGKKRRLNFDHGGGAIERCDVTGFVS</sequence>
<reference evidence="2" key="1">
    <citation type="submission" date="2020-08" db="EMBL/GenBank/DDBJ databases">
        <title>Multicomponent nature underlies the extraordinary mechanical properties of spider dragline silk.</title>
        <authorList>
            <person name="Kono N."/>
            <person name="Nakamura H."/>
            <person name="Mori M."/>
            <person name="Yoshida Y."/>
            <person name="Ohtoshi R."/>
            <person name="Malay A.D."/>
            <person name="Moran D.A.P."/>
            <person name="Tomita M."/>
            <person name="Numata K."/>
            <person name="Arakawa K."/>
        </authorList>
    </citation>
    <scope>NUCLEOTIDE SEQUENCE</scope>
</reference>
<proteinExistence type="predicted"/>